<protein>
    <submittedName>
        <fullName evidence="2">10882_t:CDS:1</fullName>
    </submittedName>
</protein>
<name>A0A9N9DBK3_9GLOM</name>
<sequence>FNFIVAEEKTYPTFIKTMEGITIDDHTYFTLDRDWSLLSFLLYRQQCDDFLADKCSEHKRYIRNLSAIINCEDLPETAIERAGVALTSMQVKYFSFLSFVGSERVRRVIKFSDGVSSCIQSPNTPDLARECMSLVSGDSVLPKSAYVIGFVLPNTPDFVRECVSLASGSSILSKVHELFFLVESERREKKSDLINEFWEKAISVQKRKIETLSERSALVEELTTTAVYSTLQQDRQGHLVREKVARRLESMEDYRAFKRLRGQGNEDETEPRTPDTVDENSDSWAPPSPTPLQSPQLSKKSSTAQSFYPSRPRLILKSGTIIRSLLDGVPHNSFWNGNHLILDRDNGWLLNGYMEVEDFEELIEICYFHGNVELPVELKNMLKELTNTRTVRSLREMQLSMQRQLKLEDTLFYLKKWILSTVDNWLDYIELSSKNPLTKTNSESHKSASIYYSLIDRLAIQYFRTLRAGSSSESSSFVLHKVDAKLHGKQPDIYFRDDVLKIEPGNIEIAKDGIIQDTDKYDLDTNKSLRENIYEIHYAYDNLPTSKKEKIFEMDFIAFVISDNHIDSYVTRLVDHQLYISTKIYSMMYPTEFVVNELIGCMNRVLKMTLRMGQTVEVMRKAKVDDSDPLIDSPKKFKYFCDPRILPSTISETATEKSGGRKKNIKKNTK</sequence>
<evidence type="ECO:0000313" key="3">
    <source>
        <dbReference type="Proteomes" id="UP000789831"/>
    </source>
</evidence>
<reference evidence="2" key="1">
    <citation type="submission" date="2021-06" db="EMBL/GenBank/DDBJ databases">
        <authorList>
            <person name="Kallberg Y."/>
            <person name="Tangrot J."/>
            <person name="Rosling A."/>
        </authorList>
    </citation>
    <scope>NUCLEOTIDE SEQUENCE</scope>
    <source>
        <strain evidence="2">MT106</strain>
    </source>
</reference>
<dbReference type="OrthoDB" id="2401457at2759"/>
<accession>A0A9N9DBK3</accession>
<proteinExistence type="predicted"/>
<evidence type="ECO:0000256" key="1">
    <source>
        <dbReference type="SAM" id="MobiDB-lite"/>
    </source>
</evidence>
<comment type="caution">
    <text evidence="2">The sequence shown here is derived from an EMBL/GenBank/DDBJ whole genome shotgun (WGS) entry which is preliminary data.</text>
</comment>
<keyword evidence="3" id="KW-1185">Reference proteome</keyword>
<evidence type="ECO:0000313" key="2">
    <source>
        <dbReference type="EMBL" id="CAG8635274.1"/>
    </source>
</evidence>
<feature type="region of interest" description="Disordered" evidence="1">
    <location>
        <begin position="651"/>
        <end position="670"/>
    </location>
</feature>
<dbReference type="EMBL" id="CAJVPL010003581">
    <property type="protein sequence ID" value="CAG8635274.1"/>
    <property type="molecule type" value="Genomic_DNA"/>
</dbReference>
<dbReference type="AlphaFoldDB" id="A0A9N9DBK3"/>
<feature type="non-terminal residue" evidence="2">
    <location>
        <position position="670"/>
    </location>
</feature>
<feature type="compositionally biased region" description="Basic residues" evidence="1">
    <location>
        <begin position="660"/>
        <end position="670"/>
    </location>
</feature>
<feature type="region of interest" description="Disordered" evidence="1">
    <location>
        <begin position="258"/>
        <end position="305"/>
    </location>
</feature>
<gene>
    <name evidence="2" type="ORF">AGERDE_LOCUS10717</name>
</gene>
<organism evidence="2 3">
    <name type="scientific">Ambispora gerdemannii</name>
    <dbReference type="NCBI Taxonomy" id="144530"/>
    <lineage>
        <taxon>Eukaryota</taxon>
        <taxon>Fungi</taxon>
        <taxon>Fungi incertae sedis</taxon>
        <taxon>Mucoromycota</taxon>
        <taxon>Glomeromycotina</taxon>
        <taxon>Glomeromycetes</taxon>
        <taxon>Archaeosporales</taxon>
        <taxon>Ambisporaceae</taxon>
        <taxon>Ambispora</taxon>
    </lineage>
</organism>
<dbReference type="Proteomes" id="UP000789831">
    <property type="component" value="Unassembled WGS sequence"/>
</dbReference>